<reference evidence="1" key="1">
    <citation type="journal article" date="2021" name="Environ. Microbiol.">
        <title>Gene family expansions and transcriptome signatures uncover fungal adaptations to wood decay.</title>
        <authorList>
            <person name="Hage H."/>
            <person name="Miyauchi S."/>
            <person name="Viragh M."/>
            <person name="Drula E."/>
            <person name="Min B."/>
            <person name="Chaduli D."/>
            <person name="Navarro D."/>
            <person name="Favel A."/>
            <person name="Norest M."/>
            <person name="Lesage-Meessen L."/>
            <person name="Balint B."/>
            <person name="Merenyi Z."/>
            <person name="de Eugenio L."/>
            <person name="Morin E."/>
            <person name="Martinez A.T."/>
            <person name="Baldrian P."/>
            <person name="Stursova M."/>
            <person name="Martinez M.J."/>
            <person name="Novotny C."/>
            <person name="Magnuson J.K."/>
            <person name="Spatafora J.W."/>
            <person name="Maurice S."/>
            <person name="Pangilinan J."/>
            <person name="Andreopoulos W."/>
            <person name="LaButti K."/>
            <person name="Hundley H."/>
            <person name="Na H."/>
            <person name="Kuo A."/>
            <person name="Barry K."/>
            <person name="Lipzen A."/>
            <person name="Henrissat B."/>
            <person name="Riley R."/>
            <person name="Ahrendt S."/>
            <person name="Nagy L.G."/>
            <person name="Grigoriev I.V."/>
            <person name="Martin F."/>
            <person name="Rosso M.N."/>
        </authorList>
    </citation>
    <scope>NUCLEOTIDE SEQUENCE</scope>
    <source>
        <strain evidence="1">CBS 384.51</strain>
    </source>
</reference>
<evidence type="ECO:0000313" key="1">
    <source>
        <dbReference type="EMBL" id="KAI0094769.1"/>
    </source>
</evidence>
<evidence type="ECO:0000313" key="2">
    <source>
        <dbReference type="Proteomes" id="UP001055072"/>
    </source>
</evidence>
<dbReference type="Proteomes" id="UP001055072">
    <property type="component" value="Unassembled WGS sequence"/>
</dbReference>
<dbReference type="EMBL" id="MU274900">
    <property type="protein sequence ID" value="KAI0094769.1"/>
    <property type="molecule type" value="Genomic_DNA"/>
</dbReference>
<accession>A0ACB8UKG8</accession>
<gene>
    <name evidence="1" type="ORF">BDY19DRAFT_914507</name>
</gene>
<organism evidence="1 2">
    <name type="scientific">Irpex rosettiformis</name>
    <dbReference type="NCBI Taxonomy" id="378272"/>
    <lineage>
        <taxon>Eukaryota</taxon>
        <taxon>Fungi</taxon>
        <taxon>Dikarya</taxon>
        <taxon>Basidiomycota</taxon>
        <taxon>Agaricomycotina</taxon>
        <taxon>Agaricomycetes</taxon>
        <taxon>Polyporales</taxon>
        <taxon>Irpicaceae</taxon>
        <taxon>Irpex</taxon>
    </lineage>
</organism>
<name>A0ACB8UKG8_9APHY</name>
<proteinExistence type="predicted"/>
<protein>
    <submittedName>
        <fullName evidence="1">Uncharacterized protein</fullName>
    </submittedName>
</protein>
<keyword evidence="2" id="KW-1185">Reference proteome</keyword>
<sequence>MASYDVNELPLGWVREYNDTYNHPYWVDTQSNPPRAIWTHPYEDEQFLDEHPQVRARFAKGKGNSNQTAPRPKKAGPSQTDIPAESPPPYDPNDAPRRHSFNGRDKQSSDNIRPAHLPQPVAGTSRDSHKRGFFGKLKDKAIGTKEEREEAKRQEALLMQRRAEERRRMIEEQRRQQDEWLRQQQAAGPSGVYYQQPVYAAPFGSPYGRSGYGGYGGFGHGGSPYGQQQRRGGAGNLALPIIGGLAGGLLLGDLLGGF</sequence>
<comment type="caution">
    <text evidence="1">The sequence shown here is derived from an EMBL/GenBank/DDBJ whole genome shotgun (WGS) entry which is preliminary data.</text>
</comment>